<evidence type="ECO:0000256" key="6">
    <source>
        <dbReference type="SAM" id="Phobius"/>
    </source>
</evidence>
<evidence type="ECO:0000256" key="5">
    <source>
        <dbReference type="ARBA" id="ARBA00023136"/>
    </source>
</evidence>
<keyword evidence="3 6" id="KW-0812">Transmembrane</keyword>
<dbReference type="PANTHER" id="PTHR30250:SF31">
    <property type="entry name" value="INNER MEMBRANE PROTEIN YGHQ"/>
    <property type="match status" value="1"/>
</dbReference>
<keyword evidence="4 6" id="KW-1133">Transmembrane helix</keyword>
<reference evidence="7 8" key="1">
    <citation type="journal article" date="2015" name="Stand. Genomic Sci.">
        <title>Genomic Encyclopedia of Bacterial and Archaeal Type Strains, Phase III: the genomes of soil and plant-associated and newly described type strains.</title>
        <authorList>
            <person name="Whitman W.B."/>
            <person name="Woyke T."/>
            <person name="Klenk H.P."/>
            <person name="Zhou Y."/>
            <person name="Lilburn T.G."/>
            <person name="Beck B.J."/>
            <person name="De Vos P."/>
            <person name="Vandamme P."/>
            <person name="Eisen J.A."/>
            <person name="Garrity G."/>
            <person name="Hugenholtz P."/>
            <person name="Kyrpides N.C."/>
        </authorList>
    </citation>
    <scope>NUCLEOTIDE SEQUENCE [LARGE SCALE GENOMIC DNA]</scope>
    <source>
        <strain evidence="7 8">CGMCC 1.7748</strain>
    </source>
</reference>
<dbReference type="InterPro" id="IPR050833">
    <property type="entry name" value="Poly_Biosynth_Transport"/>
</dbReference>
<dbReference type="GO" id="GO:0005886">
    <property type="term" value="C:plasma membrane"/>
    <property type="evidence" value="ECO:0007669"/>
    <property type="project" value="UniProtKB-SubCell"/>
</dbReference>
<feature type="transmembrane region" description="Helical" evidence="6">
    <location>
        <begin position="104"/>
        <end position="127"/>
    </location>
</feature>
<proteinExistence type="predicted"/>
<keyword evidence="2" id="KW-1003">Cell membrane</keyword>
<evidence type="ECO:0000256" key="3">
    <source>
        <dbReference type="ARBA" id="ARBA00022692"/>
    </source>
</evidence>
<dbReference type="PANTHER" id="PTHR30250">
    <property type="entry name" value="PST FAMILY PREDICTED COLANIC ACID TRANSPORTER"/>
    <property type="match status" value="1"/>
</dbReference>
<name>A0A562KGF3_SPHWJ</name>
<feature type="transmembrane region" description="Helical" evidence="6">
    <location>
        <begin position="139"/>
        <end position="163"/>
    </location>
</feature>
<evidence type="ECO:0000313" key="8">
    <source>
        <dbReference type="Proteomes" id="UP000316624"/>
    </source>
</evidence>
<evidence type="ECO:0000256" key="4">
    <source>
        <dbReference type="ARBA" id="ARBA00022989"/>
    </source>
</evidence>
<feature type="transmembrane region" description="Helical" evidence="6">
    <location>
        <begin position="184"/>
        <end position="215"/>
    </location>
</feature>
<evidence type="ECO:0000256" key="1">
    <source>
        <dbReference type="ARBA" id="ARBA00004651"/>
    </source>
</evidence>
<dbReference type="EMBL" id="VLKK01000005">
    <property type="protein sequence ID" value="TWH94462.1"/>
    <property type="molecule type" value="Genomic_DNA"/>
</dbReference>
<dbReference type="InterPro" id="IPR002797">
    <property type="entry name" value="Polysacc_synth"/>
</dbReference>
<keyword evidence="8" id="KW-1185">Reference proteome</keyword>
<sequence length="454" mass="47631">MKGRARVKRKSGSGGASDGFARILANTGWLLGGKGVGAVLSLAYLAIVTRTLGVADFGRFALVLSAANVIKTLVSFDSWQIVVRYGQPHLAAGKGDALNRVLRFCILIDLGSALAGGVIAGAIIILFGNLMELSADMGWQAWLFCMVMMMTIRSSPMGILRLFDRFDASALAETMIPVGRMIGAGIALALMPTITGFLIAWAAAELLCAAVYWILALREGGERIGRWNAGRALDARHENPGIVGFLTATNLQTTLSSVGQQVAVLIVGLFVGPAGAGLYRLANQLANSLTKISSLLSRSIFVELTRTHSSHGADALRTLFRRTNRLALIAGAVIIALILTIGHPLLGLIAGKAFLPAYPLLLLLGVSACIDLVGVSYRPLLMATDRASLSLRITFIATALLLGLQAALLPIYGTMGAAAANIIAATVGFLMMGLASRRALDVHAAAEQTREGGA</sequence>
<protein>
    <submittedName>
        <fullName evidence="7">O-antigen/teichoic acid export membrane protein</fullName>
    </submittedName>
</protein>
<feature type="transmembrane region" description="Helical" evidence="6">
    <location>
        <begin position="262"/>
        <end position="282"/>
    </location>
</feature>
<dbReference type="Pfam" id="PF01943">
    <property type="entry name" value="Polysacc_synt"/>
    <property type="match status" value="1"/>
</dbReference>
<feature type="transmembrane region" description="Helical" evidence="6">
    <location>
        <begin position="326"/>
        <end position="351"/>
    </location>
</feature>
<keyword evidence="5 6" id="KW-0472">Membrane</keyword>
<comment type="subcellular location">
    <subcellularLocation>
        <location evidence="1">Cell membrane</location>
        <topology evidence="1">Multi-pass membrane protein</topology>
    </subcellularLocation>
</comment>
<feature type="transmembrane region" description="Helical" evidence="6">
    <location>
        <begin position="389"/>
        <end position="412"/>
    </location>
</feature>
<feature type="transmembrane region" description="Helical" evidence="6">
    <location>
        <begin position="357"/>
        <end position="377"/>
    </location>
</feature>
<organism evidence="7 8">
    <name type="scientific">Sphingobium wenxiniae (strain DSM 21828 / CGMCC 1.7748 / JZ-1)</name>
    <dbReference type="NCBI Taxonomy" id="595605"/>
    <lineage>
        <taxon>Bacteria</taxon>
        <taxon>Pseudomonadati</taxon>
        <taxon>Pseudomonadota</taxon>
        <taxon>Alphaproteobacteria</taxon>
        <taxon>Sphingomonadales</taxon>
        <taxon>Sphingomonadaceae</taxon>
        <taxon>Sphingobium</taxon>
    </lineage>
</organism>
<comment type="caution">
    <text evidence="7">The sequence shown here is derived from an EMBL/GenBank/DDBJ whole genome shotgun (WGS) entry which is preliminary data.</text>
</comment>
<gene>
    <name evidence="7" type="ORF">IQ35_01705</name>
</gene>
<evidence type="ECO:0000256" key="2">
    <source>
        <dbReference type="ARBA" id="ARBA00022475"/>
    </source>
</evidence>
<evidence type="ECO:0000313" key="7">
    <source>
        <dbReference type="EMBL" id="TWH94462.1"/>
    </source>
</evidence>
<dbReference type="Proteomes" id="UP000316624">
    <property type="component" value="Unassembled WGS sequence"/>
</dbReference>
<feature type="transmembrane region" description="Helical" evidence="6">
    <location>
        <begin position="418"/>
        <end position="435"/>
    </location>
</feature>
<dbReference type="AlphaFoldDB" id="A0A562KGF3"/>
<accession>A0A562KGF3</accession>